<dbReference type="EMBL" id="BMMZ01000007">
    <property type="protein sequence ID" value="GGL68968.1"/>
    <property type="molecule type" value="Genomic_DNA"/>
</dbReference>
<reference evidence="3" key="1">
    <citation type="journal article" date="2014" name="Int. J. Syst. Evol. Microbiol.">
        <title>Complete genome sequence of Corynebacterium casei LMG S-19264T (=DSM 44701T), isolated from a smear-ripened cheese.</title>
        <authorList>
            <consortium name="US DOE Joint Genome Institute (JGI-PGF)"/>
            <person name="Walter F."/>
            <person name="Albersmeier A."/>
            <person name="Kalinowski J."/>
            <person name="Ruckert C."/>
        </authorList>
    </citation>
    <scope>NUCLEOTIDE SEQUENCE</scope>
    <source>
        <strain evidence="3">CGMCC 4.7306</strain>
    </source>
</reference>
<evidence type="ECO:0000256" key="2">
    <source>
        <dbReference type="SAM" id="MobiDB-lite"/>
    </source>
</evidence>
<name>A0A917W6P7_9ACTN</name>
<organism evidence="3 4">
    <name type="scientific">Microlunatus endophyticus</name>
    <dbReference type="NCBI Taxonomy" id="1716077"/>
    <lineage>
        <taxon>Bacteria</taxon>
        <taxon>Bacillati</taxon>
        <taxon>Actinomycetota</taxon>
        <taxon>Actinomycetes</taxon>
        <taxon>Propionibacteriales</taxon>
        <taxon>Propionibacteriaceae</taxon>
        <taxon>Microlunatus</taxon>
    </lineage>
</organism>
<evidence type="ECO:0000313" key="3">
    <source>
        <dbReference type="EMBL" id="GGL68968.1"/>
    </source>
</evidence>
<dbReference type="InterPro" id="IPR036165">
    <property type="entry name" value="YefM-like_sf"/>
</dbReference>
<protein>
    <submittedName>
        <fullName evidence="3">Uncharacterized protein</fullName>
    </submittedName>
</protein>
<evidence type="ECO:0000256" key="1">
    <source>
        <dbReference type="ARBA" id="ARBA00009981"/>
    </source>
</evidence>
<dbReference type="SUPFAM" id="SSF143120">
    <property type="entry name" value="YefM-like"/>
    <property type="match status" value="1"/>
</dbReference>
<dbReference type="Proteomes" id="UP000613840">
    <property type="component" value="Unassembled WGS sequence"/>
</dbReference>
<feature type="region of interest" description="Disordered" evidence="2">
    <location>
        <begin position="62"/>
        <end position="91"/>
    </location>
</feature>
<gene>
    <name evidence="3" type="ORF">GCM10011575_29520</name>
</gene>
<proteinExistence type="inferred from homology"/>
<evidence type="ECO:0000313" key="4">
    <source>
        <dbReference type="Proteomes" id="UP000613840"/>
    </source>
</evidence>
<accession>A0A917W6P7</accession>
<sequence>MQTITLTDFNQNPSRATRLADDDEVLILRRGTAAYRLVRVEGNQSDPVAALVQTGILTPPRATTRKRVRRTATASSDLGATLEADRDRLGH</sequence>
<dbReference type="RefSeq" id="WP_188896145.1">
    <property type="nucleotide sequence ID" value="NZ_BMMZ01000007.1"/>
</dbReference>
<comment type="caution">
    <text evidence="3">The sequence shown here is derived from an EMBL/GenBank/DDBJ whole genome shotgun (WGS) entry which is preliminary data.</text>
</comment>
<keyword evidence="4" id="KW-1185">Reference proteome</keyword>
<dbReference type="AlphaFoldDB" id="A0A917W6P7"/>
<reference evidence="3" key="2">
    <citation type="submission" date="2020-09" db="EMBL/GenBank/DDBJ databases">
        <authorList>
            <person name="Sun Q."/>
            <person name="Zhou Y."/>
        </authorList>
    </citation>
    <scope>NUCLEOTIDE SEQUENCE</scope>
    <source>
        <strain evidence="3">CGMCC 4.7306</strain>
    </source>
</reference>
<comment type="similarity">
    <text evidence="1">Belongs to the phD/YefM antitoxin family.</text>
</comment>